<keyword evidence="2" id="KW-0813">Transport</keyword>
<dbReference type="EMBL" id="BARX01000026">
    <property type="protein sequence ID" value="GAD03391.1"/>
    <property type="molecule type" value="Genomic_DNA"/>
</dbReference>
<evidence type="ECO:0000256" key="3">
    <source>
        <dbReference type="ARBA" id="ARBA00022729"/>
    </source>
</evidence>
<dbReference type="PANTHER" id="PTHR30222:SF17">
    <property type="entry name" value="SPERMIDINE_PUTRESCINE-BINDING PERIPLASMIC PROTEIN"/>
    <property type="match status" value="1"/>
</dbReference>
<protein>
    <submittedName>
        <fullName evidence="6">Periplasmic spermidine putrescine-binding protein PotD</fullName>
    </submittedName>
</protein>
<feature type="signal peptide" evidence="5">
    <location>
        <begin position="1"/>
        <end position="20"/>
    </location>
</feature>
<dbReference type="InterPro" id="IPR006059">
    <property type="entry name" value="SBP"/>
</dbReference>
<dbReference type="OrthoDB" id="9769319at2"/>
<evidence type="ECO:0000256" key="5">
    <source>
        <dbReference type="SAM" id="SignalP"/>
    </source>
</evidence>
<dbReference type="STRING" id="1331007.AALB_3471"/>
<dbReference type="PANTHER" id="PTHR30222">
    <property type="entry name" value="SPERMIDINE/PUTRESCINE-BINDING PERIPLASMIC PROTEIN"/>
    <property type="match status" value="1"/>
</dbReference>
<proteinExistence type="predicted"/>
<comment type="subcellular location">
    <subcellularLocation>
        <location evidence="1">Periplasm</location>
    </subcellularLocation>
</comment>
<sequence>MLRLLSIVLLVFTGFNCASAAEPVDLRVLAWPGYADADMVAAFEKRYKVKVKVSYITNDDEMWLRMGHKNGENYDVFAVNTAELQRYIDAKLASPLDPQAIGNMAKQLPRFTSLQDIPGVTRDEQVYAIPYTYSEMGLIYNKNYFEQPPTSWNVLWDPQYQGKILAYNGSAHNYTLAGMVLGVENPFQQTNQQLKLSTEQLLALRRNVLTFYSSPEEASEFYNQESVALVFANYGAQQLKQLQDAGADIGYVIPQEGALAWLDCWAMSSGVKNQDLAHKWIDFTLEPWVSQLLTERQGLANTIVQDTRSLPEDKIIWLEEVEDHQRRSEFWENILSGKTLQMMSLP</sequence>
<evidence type="ECO:0000313" key="7">
    <source>
        <dbReference type="Proteomes" id="UP000014461"/>
    </source>
</evidence>
<dbReference type="RefSeq" id="WP_016403158.1">
    <property type="nucleotide sequence ID" value="NZ_BARX01000026.1"/>
</dbReference>
<keyword evidence="4" id="KW-0574">Periplasm</keyword>
<evidence type="ECO:0000313" key="6">
    <source>
        <dbReference type="EMBL" id="GAD03391.1"/>
    </source>
</evidence>
<dbReference type="PRINTS" id="PR00909">
    <property type="entry name" value="SPERMDNBNDNG"/>
</dbReference>
<accession>R9PU17</accession>
<comment type="caution">
    <text evidence="6">The sequence shown here is derived from an EMBL/GenBank/DDBJ whole genome shotgun (WGS) entry which is preliminary data.</text>
</comment>
<organism evidence="6 7">
    <name type="scientific">Agarivorans albus MKT 106</name>
    <dbReference type="NCBI Taxonomy" id="1331007"/>
    <lineage>
        <taxon>Bacteria</taxon>
        <taxon>Pseudomonadati</taxon>
        <taxon>Pseudomonadota</taxon>
        <taxon>Gammaproteobacteria</taxon>
        <taxon>Alteromonadales</taxon>
        <taxon>Alteromonadaceae</taxon>
        <taxon>Agarivorans</taxon>
    </lineage>
</organism>
<dbReference type="GO" id="GO:0042597">
    <property type="term" value="C:periplasmic space"/>
    <property type="evidence" value="ECO:0007669"/>
    <property type="project" value="UniProtKB-SubCell"/>
</dbReference>
<dbReference type="AlphaFoldDB" id="R9PU17"/>
<evidence type="ECO:0000256" key="2">
    <source>
        <dbReference type="ARBA" id="ARBA00022448"/>
    </source>
</evidence>
<evidence type="ECO:0000256" key="1">
    <source>
        <dbReference type="ARBA" id="ARBA00004418"/>
    </source>
</evidence>
<dbReference type="SUPFAM" id="SSF53850">
    <property type="entry name" value="Periplasmic binding protein-like II"/>
    <property type="match status" value="1"/>
</dbReference>
<keyword evidence="7" id="KW-1185">Reference proteome</keyword>
<dbReference type="GO" id="GO:0019808">
    <property type="term" value="F:polyamine binding"/>
    <property type="evidence" value="ECO:0007669"/>
    <property type="project" value="InterPro"/>
</dbReference>
<gene>
    <name evidence="6" type="ORF">AALB_3471</name>
</gene>
<keyword evidence="3 5" id="KW-0732">Signal</keyword>
<reference evidence="6" key="1">
    <citation type="journal article" date="2013" name="Genome Announc.">
        <title>Draft Genome Sequence of Agarivorans albus Strain MKT 106T, an Agarolytic Marine Bacterium.</title>
        <authorList>
            <person name="Yasuike M."/>
            <person name="Nakamura Y."/>
            <person name="Kai W."/>
            <person name="Fujiwara A."/>
            <person name="Fukui Y."/>
            <person name="Satomi M."/>
            <person name="Sano M."/>
        </authorList>
    </citation>
    <scope>NUCLEOTIDE SEQUENCE [LARGE SCALE GENOMIC DNA]</scope>
</reference>
<dbReference type="Proteomes" id="UP000014461">
    <property type="component" value="Unassembled WGS sequence"/>
</dbReference>
<evidence type="ECO:0000256" key="4">
    <source>
        <dbReference type="ARBA" id="ARBA00022764"/>
    </source>
</evidence>
<feature type="chain" id="PRO_5004478953" evidence="5">
    <location>
        <begin position="21"/>
        <end position="346"/>
    </location>
</feature>
<dbReference type="InterPro" id="IPR001188">
    <property type="entry name" value="Sperm_putr-bd"/>
</dbReference>
<dbReference type="Pfam" id="PF13416">
    <property type="entry name" value="SBP_bac_8"/>
    <property type="match status" value="1"/>
</dbReference>
<name>R9PU17_AGAAL</name>
<dbReference type="GO" id="GO:0015846">
    <property type="term" value="P:polyamine transport"/>
    <property type="evidence" value="ECO:0007669"/>
    <property type="project" value="InterPro"/>
</dbReference>
<dbReference type="Gene3D" id="3.40.190.10">
    <property type="entry name" value="Periplasmic binding protein-like II"/>
    <property type="match status" value="2"/>
</dbReference>